<dbReference type="InterPro" id="IPR050319">
    <property type="entry name" value="ABC_transp_ATP-bind"/>
</dbReference>
<evidence type="ECO:0000256" key="2">
    <source>
        <dbReference type="ARBA" id="ARBA00022448"/>
    </source>
</evidence>
<dbReference type="AlphaFoldDB" id="A0A1Z1W477"/>
<name>A0A1Z1W477_9ACTN</name>
<dbReference type="InterPro" id="IPR027417">
    <property type="entry name" value="P-loop_NTPase"/>
</dbReference>
<dbReference type="STRING" id="67267.GCA_000716675_02622"/>
<evidence type="ECO:0000259" key="6">
    <source>
        <dbReference type="PROSITE" id="PS50893"/>
    </source>
</evidence>
<dbReference type="OrthoDB" id="3326974at2"/>
<protein>
    <recommendedName>
        <fullName evidence="6">ABC transporter domain-containing protein</fullName>
    </recommendedName>
</protein>
<dbReference type="NCBIfam" id="TIGR01727">
    <property type="entry name" value="oligo_HPY"/>
    <property type="match status" value="1"/>
</dbReference>
<dbReference type="InterPro" id="IPR003439">
    <property type="entry name" value="ABC_transporter-like_ATP-bd"/>
</dbReference>
<dbReference type="GO" id="GO:0016887">
    <property type="term" value="F:ATP hydrolysis activity"/>
    <property type="evidence" value="ECO:0007669"/>
    <property type="project" value="InterPro"/>
</dbReference>
<dbReference type="SUPFAM" id="SSF52540">
    <property type="entry name" value="P-loop containing nucleoside triphosphate hydrolases"/>
    <property type="match status" value="1"/>
</dbReference>
<dbReference type="GO" id="GO:0015833">
    <property type="term" value="P:peptide transport"/>
    <property type="evidence" value="ECO:0007669"/>
    <property type="project" value="InterPro"/>
</dbReference>
<keyword evidence="4" id="KW-0067">ATP-binding</keyword>
<dbReference type="InterPro" id="IPR013563">
    <property type="entry name" value="Oligopep_ABC_C"/>
</dbReference>
<feature type="region of interest" description="Disordered" evidence="5">
    <location>
        <begin position="278"/>
        <end position="309"/>
    </location>
</feature>
<evidence type="ECO:0000256" key="5">
    <source>
        <dbReference type="SAM" id="MobiDB-lite"/>
    </source>
</evidence>
<evidence type="ECO:0000313" key="8">
    <source>
        <dbReference type="Proteomes" id="UP000195880"/>
    </source>
</evidence>
<dbReference type="EMBL" id="CP021748">
    <property type="protein sequence ID" value="ARX81197.1"/>
    <property type="molecule type" value="Genomic_DNA"/>
</dbReference>
<evidence type="ECO:0000256" key="3">
    <source>
        <dbReference type="ARBA" id="ARBA00022741"/>
    </source>
</evidence>
<dbReference type="PANTHER" id="PTHR43776:SF7">
    <property type="entry name" value="D,D-DIPEPTIDE TRANSPORT ATP-BINDING PROTEIN DDPF-RELATED"/>
    <property type="match status" value="1"/>
</dbReference>
<dbReference type="PROSITE" id="PS00211">
    <property type="entry name" value="ABC_TRANSPORTER_1"/>
    <property type="match status" value="1"/>
</dbReference>
<dbReference type="Gene3D" id="3.40.50.300">
    <property type="entry name" value="P-loop containing nucleotide triphosphate hydrolases"/>
    <property type="match status" value="1"/>
</dbReference>
<sequence>MTPANRPTTTDQHPLLSVRDLTKSFPAGRRGTAAVRAVDGVSFDVAEGETLGLVGESGCGKSTTGRTIVRLLEPTTGTVHYDGRDISHLSQRELRPLRRDIQMVFQDPHSSLNPRQTVARIIADPLLVQGSPAADARRRALELMELVGLIPEHGDRYPHEFSGGQAQRVGIARALATGPRLVVADEPVSALDVSVQAQIVNLMERLQRELGLAYLFIAHDLSVVKRVCDRVAVMYLGRIVEIGAKERVYAAPAHPYTRALLSAVPLPDPAAERARKRITLLGDPSPSSQLRSSRGSPRRPAAPAPGCTFHPRCPKAQDICRAEAPVLRIGAPGEAREVACHFPETEAAATVTPGTSPGARGTPPRSRQ</sequence>
<dbReference type="InterPro" id="IPR003593">
    <property type="entry name" value="AAA+_ATPase"/>
</dbReference>
<evidence type="ECO:0000313" key="7">
    <source>
        <dbReference type="EMBL" id="ARX81197.1"/>
    </source>
</evidence>
<gene>
    <name evidence="7" type="ORF">SMD44_00595</name>
</gene>
<keyword evidence="2" id="KW-0813">Transport</keyword>
<dbReference type="SMART" id="SM00382">
    <property type="entry name" value="AAA"/>
    <property type="match status" value="1"/>
</dbReference>
<dbReference type="CDD" id="cd03257">
    <property type="entry name" value="ABC_NikE_OppD_transporters"/>
    <property type="match status" value="1"/>
</dbReference>
<feature type="region of interest" description="Disordered" evidence="5">
    <location>
        <begin position="344"/>
        <end position="368"/>
    </location>
</feature>
<keyword evidence="8" id="KW-1185">Reference proteome</keyword>
<comment type="similarity">
    <text evidence="1">Belongs to the ABC transporter superfamily.</text>
</comment>
<dbReference type="Pfam" id="PF08352">
    <property type="entry name" value="oligo_HPY"/>
    <property type="match status" value="1"/>
</dbReference>
<evidence type="ECO:0000256" key="4">
    <source>
        <dbReference type="ARBA" id="ARBA00022840"/>
    </source>
</evidence>
<organism evidence="7 8">
    <name type="scientific">Streptomyces alboflavus</name>
    <dbReference type="NCBI Taxonomy" id="67267"/>
    <lineage>
        <taxon>Bacteria</taxon>
        <taxon>Bacillati</taxon>
        <taxon>Actinomycetota</taxon>
        <taxon>Actinomycetes</taxon>
        <taxon>Kitasatosporales</taxon>
        <taxon>Streptomycetaceae</taxon>
        <taxon>Streptomyces</taxon>
    </lineage>
</organism>
<dbReference type="Proteomes" id="UP000195880">
    <property type="component" value="Chromosome"/>
</dbReference>
<dbReference type="GO" id="GO:0055085">
    <property type="term" value="P:transmembrane transport"/>
    <property type="evidence" value="ECO:0007669"/>
    <property type="project" value="UniProtKB-ARBA"/>
</dbReference>
<dbReference type="KEGG" id="salf:SMD44_00595"/>
<dbReference type="FunFam" id="3.40.50.300:FF:000016">
    <property type="entry name" value="Oligopeptide ABC transporter ATP-binding component"/>
    <property type="match status" value="1"/>
</dbReference>
<accession>A0A1Z1W477</accession>
<dbReference type="GO" id="GO:0005524">
    <property type="term" value="F:ATP binding"/>
    <property type="evidence" value="ECO:0007669"/>
    <property type="project" value="UniProtKB-KW"/>
</dbReference>
<dbReference type="eggNOG" id="COG4608">
    <property type="taxonomic scope" value="Bacteria"/>
</dbReference>
<feature type="domain" description="ABC transporter" evidence="6">
    <location>
        <begin position="16"/>
        <end position="261"/>
    </location>
</feature>
<dbReference type="RefSeq" id="WP_087882735.1">
    <property type="nucleotide sequence ID" value="NZ_CP021748.1"/>
</dbReference>
<feature type="compositionally biased region" description="Low complexity" evidence="5">
    <location>
        <begin position="284"/>
        <end position="305"/>
    </location>
</feature>
<evidence type="ECO:0000256" key="1">
    <source>
        <dbReference type="ARBA" id="ARBA00005417"/>
    </source>
</evidence>
<dbReference type="PROSITE" id="PS50893">
    <property type="entry name" value="ABC_TRANSPORTER_2"/>
    <property type="match status" value="1"/>
</dbReference>
<dbReference type="PANTHER" id="PTHR43776">
    <property type="entry name" value="TRANSPORT ATP-BINDING PROTEIN"/>
    <property type="match status" value="1"/>
</dbReference>
<dbReference type="Pfam" id="PF00005">
    <property type="entry name" value="ABC_tran"/>
    <property type="match status" value="1"/>
</dbReference>
<dbReference type="InterPro" id="IPR017871">
    <property type="entry name" value="ABC_transporter-like_CS"/>
</dbReference>
<reference evidence="7 8" key="1">
    <citation type="submission" date="2017-05" db="EMBL/GenBank/DDBJ databases">
        <title>Streptomyces alboflavus Genome sequencing and assembly.</title>
        <authorList>
            <person name="Wang Y."/>
            <person name="Du B."/>
            <person name="Ding Y."/>
            <person name="Liu H."/>
            <person name="Hou Q."/>
            <person name="Liu K."/>
            <person name="Wang C."/>
            <person name="Yao L."/>
        </authorList>
    </citation>
    <scope>NUCLEOTIDE SEQUENCE [LARGE SCALE GENOMIC DNA]</scope>
    <source>
        <strain evidence="7 8">MDJK44</strain>
    </source>
</reference>
<proteinExistence type="inferred from homology"/>
<keyword evidence="3" id="KW-0547">Nucleotide-binding</keyword>